<dbReference type="GO" id="GO:0000160">
    <property type="term" value="P:phosphorelay signal transduction system"/>
    <property type="evidence" value="ECO:0007669"/>
    <property type="project" value="UniProtKB-KW"/>
</dbReference>
<feature type="non-terminal residue" evidence="5">
    <location>
        <position position="1"/>
    </location>
</feature>
<sequence length="68" mass="7660">KAGFSFDVAANGEEAVDLFRTSQYCLILMDCMMPVMDGFEATKQIRQIEQKENRTFRIPIIALTASVV</sequence>
<reference evidence="5 6" key="1">
    <citation type="journal article" date="2017" name="Appl. Environ. Microbiol.">
        <title>Parallel evolution of two clades of a major Atlantic endemic Vibrio parahaemolyticus pathogen lineage by independent acquisition of related pathogenicity islands.</title>
        <authorList>
            <person name="Xu F."/>
            <person name="Gonzalez-Escalona N."/>
            <person name="Drees K.P."/>
            <person name="Sebra R.P."/>
            <person name="Cooper V.S."/>
            <person name="Jones S.H."/>
            <person name="Whistler C.A."/>
        </authorList>
    </citation>
    <scope>NUCLEOTIDE SEQUENCE [LARGE SCALE GENOMIC DNA]</scope>
    <source>
        <strain evidence="5 6">MAVP-3</strain>
    </source>
</reference>
<dbReference type="PANTHER" id="PTHR45339">
    <property type="entry name" value="HYBRID SIGNAL TRANSDUCTION HISTIDINE KINASE J"/>
    <property type="match status" value="1"/>
</dbReference>
<proteinExistence type="predicted"/>
<evidence type="ECO:0000256" key="2">
    <source>
        <dbReference type="ARBA" id="ARBA00023012"/>
    </source>
</evidence>
<protein>
    <recommendedName>
        <fullName evidence="4">Response regulatory domain-containing protein</fullName>
    </recommendedName>
</protein>
<keyword evidence="1 3" id="KW-0597">Phosphoprotein</keyword>
<dbReference type="Pfam" id="PF00072">
    <property type="entry name" value="Response_reg"/>
    <property type="match status" value="1"/>
</dbReference>
<dbReference type="PANTHER" id="PTHR45339:SF1">
    <property type="entry name" value="HYBRID SIGNAL TRANSDUCTION HISTIDINE KINASE J"/>
    <property type="match status" value="1"/>
</dbReference>
<evidence type="ECO:0000256" key="1">
    <source>
        <dbReference type="ARBA" id="ARBA00022553"/>
    </source>
</evidence>
<feature type="non-terminal residue" evidence="5">
    <location>
        <position position="68"/>
    </location>
</feature>
<dbReference type="InterPro" id="IPR001789">
    <property type="entry name" value="Sig_transdc_resp-reg_receiver"/>
</dbReference>
<organism evidence="5 6">
    <name type="scientific">Vibrio parahaemolyticus</name>
    <dbReference type="NCBI Taxonomy" id="670"/>
    <lineage>
        <taxon>Bacteria</taxon>
        <taxon>Pseudomonadati</taxon>
        <taxon>Pseudomonadota</taxon>
        <taxon>Gammaproteobacteria</taxon>
        <taxon>Vibrionales</taxon>
        <taxon>Vibrionaceae</taxon>
        <taxon>Vibrio</taxon>
    </lineage>
</organism>
<dbReference type="EMBL" id="NIXT01005894">
    <property type="protein sequence ID" value="OXD81857.1"/>
    <property type="molecule type" value="Genomic_DNA"/>
</dbReference>
<dbReference type="Proteomes" id="UP000214596">
    <property type="component" value="Unassembled WGS sequence"/>
</dbReference>
<dbReference type="CDD" id="cd17546">
    <property type="entry name" value="REC_hyHK_CKI1_RcsC-like"/>
    <property type="match status" value="1"/>
</dbReference>
<dbReference type="SUPFAM" id="SSF52172">
    <property type="entry name" value="CheY-like"/>
    <property type="match status" value="1"/>
</dbReference>
<feature type="modified residue" description="4-aspartylphosphate" evidence="3">
    <location>
        <position position="30"/>
    </location>
</feature>
<dbReference type="PROSITE" id="PS50110">
    <property type="entry name" value="RESPONSE_REGULATORY"/>
    <property type="match status" value="1"/>
</dbReference>
<evidence type="ECO:0000259" key="4">
    <source>
        <dbReference type="PROSITE" id="PS50110"/>
    </source>
</evidence>
<evidence type="ECO:0000256" key="3">
    <source>
        <dbReference type="PROSITE-ProRule" id="PRU00169"/>
    </source>
</evidence>
<dbReference type="InterPro" id="IPR011006">
    <property type="entry name" value="CheY-like_superfamily"/>
</dbReference>
<name>A0A227FKE1_VIBPH</name>
<feature type="domain" description="Response regulatory" evidence="4">
    <location>
        <begin position="1"/>
        <end position="68"/>
    </location>
</feature>
<dbReference type="AlphaFoldDB" id="A0A227FKE1"/>
<dbReference type="Gene3D" id="3.40.50.2300">
    <property type="match status" value="1"/>
</dbReference>
<evidence type="ECO:0000313" key="5">
    <source>
        <dbReference type="EMBL" id="OXD81857.1"/>
    </source>
</evidence>
<accession>A0A227FKE1</accession>
<keyword evidence="2" id="KW-0902">Two-component regulatory system</keyword>
<gene>
    <name evidence="5" type="ORF">CA163_40905</name>
</gene>
<evidence type="ECO:0000313" key="6">
    <source>
        <dbReference type="Proteomes" id="UP000214596"/>
    </source>
</evidence>
<comment type="caution">
    <text evidence="5">The sequence shown here is derived from an EMBL/GenBank/DDBJ whole genome shotgun (WGS) entry which is preliminary data.</text>
</comment>